<accession>A0AAV7ZZH2</accession>
<dbReference type="GO" id="GO:0005737">
    <property type="term" value="C:cytoplasm"/>
    <property type="evidence" value="ECO:0007669"/>
    <property type="project" value="TreeGrafter"/>
</dbReference>
<name>A0AAV7ZZH2_9EUKA</name>
<dbReference type="InterPro" id="IPR011993">
    <property type="entry name" value="PH-like_dom_sf"/>
</dbReference>
<feature type="coiled-coil region" evidence="1">
    <location>
        <begin position="214"/>
        <end position="241"/>
    </location>
</feature>
<evidence type="ECO:0000313" key="5">
    <source>
        <dbReference type="EMBL" id="KAJ3447383.1"/>
    </source>
</evidence>
<feature type="compositionally biased region" description="Low complexity" evidence="2">
    <location>
        <begin position="1176"/>
        <end position="1191"/>
    </location>
</feature>
<dbReference type="PROSITE" id="PS50010">
    <property type="entry name" value="DH_2"/>
    <property type="match status" value="1"/>
</dbReference>
<feature type="region of interest" description="Disordered" evidence="2">
    <location>
        <begin position="1176"/>
        <end position="1214"/>
    </location>
</feature>
<dbReference type="SUPFAM" id="SSF48065">
    <property type="entry name" value="DBL homology domain (DH-domain)"/>
    <property type="match status" value="1"/>
</dbReference>
<sequence>MNIKDPKERRKLRRKNKSLNEAKFYSTLKDIQLRSSDKHFETINPILKINKDKKKCINTDQTKSLHKKKNSTGVSTLFRSRGTNTLQRNRTLRDLNSNYRLSPPSPSKQTEKLNSSKYKNLRSLEPLTIKNLTQSPRSPHSPLSPSIAQFQDFTKNTTLEKIENEIDKIDKLNNNLVKISKLKTLLKSLSRFIDLMHSHFERQKRTSKVNQEELSLLETTIDEFDLEKKELQSKIHQILEERSDLVGMIESSTETVNNKTKELMKKEQHTLKLEKKIFDDAALINKLKVKVHKLNKKIKGYNKTLHINNNFHSIINNKIKDKTDPQILKVQLTQLLKDIYSAQNPDSKITKIIISNEKSSLVDQVRNFIMLQQKKITKIKKQKKKKMRQFKSKSKELQNQNKELTKQLIINNKKISQFNELGLECKLKSPEHLIQDDDPKNEKISCDQNTGNVIQSEIAKGNLDNKQISKSLQSLKSNISTNNIIINRDRSLTLGAKKAEQISGSSKSQIITNKKFEQFIHLKEQMENDGFDLNDFDLASNKKNKKSKKKGKKKGKGKGKGKGKKKKKFFFKNKKYVEKKKVFKIEEVKEEEEEDKEDRIDQEDKKEKECGNENKEEKQSEEKEKNVISDESVTVKEEKVKKSEDLKQNQGSKKKEVFGNQGISKKIENKSENTKETNINNQSLEKDKFETKKDKKLNKFIEIFEKKNNEDELKKGGEKYEQNKKIHVQEKQNQLKMLVKLFENKQITEENQNKDTQKKKRPTLPPRSFRNKIKNCHLSEMGNIGDNETKTDQTKNKNETENMDNDKKKKKSKASIITEKQAATNIQALFRGFQKRKKIKKLKQRIKISIEILKTEREYISRIRTLIEIYLIPIIDQGYIEGGDVKHLKNELEMIFGLSKKLLVSLESNVPKVNYTQTDEIGKTFKNLSPAMIVYTAYINRYSSLFTLTKEARAKNTTFDNFLIQTKLQLKSKLGLFDLLIAPIQRVPRYLLLLKELLKYSEKDHPDYKNLESAHESISKQANILNESRREFAKIQKVFKISQKLRNYKNFNLLDTPSRGFIKKKKLKNVVDKKIKNRIGILFTDLLLIITEKKKRGKFQKKYETKSYNLEKIFCINQATQLIRTDQNEDLFFLLSDAQNNQDDLILMATSIQNRDRWVKDIELVIEKNAQNQFLPNSNSSGNINSLLPNNENAKNSDKLNNFSEKKQPKEDLKLKCKPSGRIKWNIGRKKSVYNLEKK</sequence>
<feature type="compositionally biased region" description="Basic and acidic residues" evidence="2">
    <location>
        <begin position="597"/>
        <end position="657"/>
    </location>
</feature>
<dbReference type="PANTHER" id="PTHR12673">
    <property type="entry name" value="FACIOGENITAL DYSPLASIA PROTEIN"/>
    <property type="match status" value="1"/>
</dbReference>
<comment type="caution">
    <text evidence="5">The sequence shown here is derived from an EMBL/GenBank/DDBJ whole genome shotgun (WGS) entry which is preliminary data.</text>
</comment>
<dbReference type="GO" id="GO:0035556">
    <property type="term" value="P:intracellular signal transduction"/>
    <property type="evidence" value="ECO:0007669"/>
    <property type="project" value="InterPro"/>
</dbReference>
<organism evidence="5 6">
    <name type="scientific">Anaeramoeba flamelloides</name>
    <dbReference type="NCBI Taxonomy" id="1746091"/>
    <lineage>
        <taxon>Eukaryota</taxon>
        <taxon>Metamonada</taxon>
        <taxon>Anaeramoebidae</taxon>
        <taxon>Anaeramoeba</taxon>
    </lineage>
</organism>
<dbReference type="InterPro" id="IPR001331">
    <property type="entry name" value="GDS_CDC24_CS"/>
</dbReference>
<dbReference type="SMART" id="SM00325">
    <property type="entry name" value="RhoGEF"/>
    <property type="match status" value="1"/>
</dbReference>
<dbReference type="SUPFAM" id="SSF50729">
    <property type="entry name" value="PH domain-like"/>
    <property type="match status" value="1"/>
</dbReference>
<dbReference type="Pfam" id="PF00169">
    <property type="entry name" value="PH"/>
    <property type="match status" value="1"/>
</dbReference>
<feature type="coiled-coil region" evidence="1">
    <location>
        <begin position="380"/>
        <end position="414"/>
    </location>
</feature>
<dbReference type="EMBL" id="JANTQA010000016">
    <property type="protein sequence ID" value="KAJ3447383.1"/>
    <property type="molecule type" value="Genomic_DNA"/>
</dbReference>
<proteinExistence type="predicted"/>
<feature type="domain" description="PH" evidence="3">
    <location>
        <begin position="1055"/>
        <end position="1167"/>
    </location>
</feature>
<evidence type="ECO:0000259" key="3">
    <source>
        <dbReference type="PROSITE" id="PS50003"/>
    </source>
</evidence>
<dbReference type="Gene3D" id="1.20.5.190">
    <property type="match status" value="1"/>
</dbReference>
<dbReference type="PROSITE" id="PS00741">
    <property type="entry name" value="DH_1"/>
    <property type="match status" value="1"/>
</dbReference>
<feature type="region of interest" description="Disordered" evidence="2">
    <location>
        <begin position="588"/>
        <end position="688"/>
    </location>
</feature>
<feature type="region of interest" description="Disordered" evidence="2">
    <location>
        <begin position="96"/>
        <end position="120"/>
    </location>
</feature>
<dbReference type="AlphaFoldDB" id="A0AAV7ZZH2"/>
<dbReference type="Proteomes" id="UP001146793">
    <property type="component" value="Unassembled WGS sequence"/>
</dbReference>
<feature type="region of interest" description="Disordered" evidence="2">
    <location>
        <begin position="531"/>
        <end position="565"/>
    </location>
</feature>
<dbReference type="SMART" id="SM00233">
    <property type="entry name" value="PH"/>
    <property type="match status" value="1"/>
</dbReference>
<feature type="compositionally biased region" description="Basic and acidic residues" evidence="2">
    <location>
        <begin position="787"/>
        <end position="807"/>
    </location>
</feature>
<dbReference type="InterPro" id="IPR051092">
    <property type="entry name" value="FYVE_RhoGEF_PH"/>
</dbReference>
<evidence type="ECO:0000313" key="6">
    <source>
        <dbReference type="Proteomes" id="UP001146793"/>
    </source>
</evidence>
<dbReference type="GO" id="GO:0005085">
    <property type="term" value="F:guanyl-nucleotide exchange factor activity"/>
    <property type="evidence" value="ECO:0007669"/>
    <property type="project" value="InterPro"/>
</dbReference>
<feature type="region of interest" description="Disordered" evidence="2">
    <location>
        <begin position="748"/>
        <end position="814"/>
    </location>
</feature>
<gene>
    <name evidence="5" type="ORF">M0812_07613</name>
</gene>
<protein>
    <submittedName>
        <fullName evidence="5">Protein tag-52-related</fullName>
    </submittedName>
</protein>
<feature type="domain" description="DH" evidence="4">
    <location>
        <begin position="844"/>
        <end position="1028"/>
    </location>
</feature>
<dbReference type="Pfam" id="PF00621">
    <property type="entry name" value="RhoGEF"/>
    <property type="match status" value="1"/>
</dbReference>
<keyword evidence="1" id="KW-0175">Coiled coil</keyword>
<dbReference type="Gene3D" id="2.30.29.30">
    <property type="entry name" value="Pleckstrin-homology domain (PH domain)/Phosphotyrosine-binding domain (PTB)"/>
    <property type="match status" value="1"/>
</dbReference>
<feature type="compositionally biased region" description="Basic and acidic residues" evidence="2">
    <location>
        <begin position="665"/>
        <end position="675"/>
    </location>
</feature>
<reference evidence="5" key="1">
    <citation type="submission" date="2022-08" db="EMBL/GenBank/DDBJ databases">
        <title>Novel sulphate-reducing endosymbionts in the free-living metamonad Anaeramoeba.</title>
        <authorList>
            <person name="Jerlstrom-Hultqvist J."/>
            <person name="Cepicka I."/>
            <person name="Gallot-Lavallee L."/>
            <person name="Salas-Leiva D."/>
            <person name="Curtis B.A."/>
            <person name="Zahonova K."/>
            <person name="Pipaliya S."/>
            <person name="Dacks J."/>
            <person name="Roger A.J."/>
        </authorList>
    </citation>
    <scope>NUCLEOTIDE SEQUENCE</scope>
    <source>
        <strain evidence="5">Busselton2</strain>
    </source>
</reference>
<dbReference type="PROSITE" id="PS50003">
    <property type="entry name" value="PH_DOMAIN"/>
    <property type="match status" value="1"/>
</dbReference>
<feature type="coiled-coil region" evidence="1">
    <location>
        <begin position="155"/>
        <end position="182"/>
    </location>
</feature>
<evidence type="ECO:0000259" key="4">
    <source>
        <dbReference type="PROSITE" id="PS50010"/>
    </source>
</evidence>
<dbReference type="InterPro" id="IPR001849">
    <property type="entry name" value="PH_domain"/>
</dbReference>
<feature type="compositionally biased region" description="Basic residues" evidence="2">
    <location>
        <begin position="542"/>
        <end position="565"/>
    </location>
</feature>
<feature type="compositionally biased region" description="Basic and acidic residues" evidence="2">
    <location>
        <begin position="1204"/>
        <end position="1214"/>
    </location>
</feature>
<dbReference type="InterPro" id="IPR000219">
    <property type="entry name" value="DH_dom"/>
</dbReference>
<dbReference type="Gene3D" id="1.20.900.10">
    <property type="entry name" value="Dbl homology (DH) domain"/>
    <property type="match status" value="1"/>
</dbReference>
<dbReference type="InterPro" id="IPR035899">
    <property type="entry name" value="DBL_dom_sf"/>
</dbReference>
<dbReference type="PROSITE" id="PS50096">
    <property type="entry name" value="IQ"/>
    <property type="match status" value="1"/>
</dbReference>
<evidence type="ECO:0000256" key="1">
    <source>
        <dbReference type="SAM" id="Coils"/>
    </source>
</evidence>
<evidence type="ECO:0000256" key="2">
    <source>
        <dbReference type="SAM" id="MobiDB-lite"/>
    </source>
</evidence>
<dbReference type="PANTHER" id="PTHR12673:SF159">
    <property type="entry name" value="LD03170P"/>
    <property type="match status" value="1"/>
</dbReference>